<feature type="compositionally biased region" description="Polar residues" evidence="4">
    <location>
        <begin position="559"/>
        <end position="569"/>
    </location>
</feature>
<feature type="compositionally biased region" description="Polar residues" evidence="4">
    <location>
        <begin position="694"/>
        <end position="711"/>
    </location>
</feature>
<evidence type="ECO:0000256" key="1">
    <source>
        <dbReference type="ARBA" id="ARBA00004300"/>
    </source>
</evidence>
<dbReference type="GO" id="GO:0005813">
    <property type="term" value="C:centrosome"/>
    <property type="evidence" value="ECO:0007669"/>
    <property type="project" value="UniProtKB-SubCell"/>
</dbReference>
<feature type="region of interest" description="Disordered" evidence="4">
    <location>
        <begin position="1862"/>
        <end position="1930"/>
    </location>
</feature>
<evidence type="ECO:0000256" key="5">
    <source>
        <dbReference type="SAM" id="SignalP"/>
    </source>
</evidence>
<feature type="region of interest" description="Disordered" evidence="4">
    <location>
        <begin position="4437"/>
        <end position="4472"/>
    </location>
</feature>
<reference evidence="7" key="2">
    <citation type="submission" date="2025-08" db="UniProtKB">
        <authorList>
            <consortium name="Ensembl"/>
        </authorList>
    </citation>
    <scope>IDENTIFICATION</scope>
</reference>
<keyword evidence="3" id="KW-0206">Cytoskeleton</keyword>
<comment type="subcellular location">
    <subcellularLocation>
        <location evidence="1">Cytoplasm</location>
        <location evidence="1">Cytoskeleton</location>
        <location evidence="1">Microtubule organizing center</location>
        <location evidence="1">Centrosome</location>
    </subcellularLocation>
</comment>
<feature type="region of interest" description="Disordered" evidence="4">
    <location>
        <begin position="545"/>
        <end position="576"/>
    </location>
</feature>
<evidence type="ECO:0000313" key="7">
    <source>
        <dbReference type="Ensembl" id="ENSCAFP00030036388.1"/>
    </source>
</evidence>
<evidence type="ECO:0000256" key="4">
    <source>
        <dbReference type="SAM" id="MobiDB-lite"/>
    </source>
</evidence>
<keyword evidence="5" id="KW-0732">Signal</keyword>
<feature type="region of interest" description="Disordered" evidence="4">
    <location>
        <begin position="3644"/>
        <end position="3682"/>
    </location>
</feature>
<accession>A0A8C0P6I8</accession>
<sequence>MFPFRMKLLLILITKCHILSCIVSWKVRGKGIPLTAHGHYFESVYVRAPAENEVKEVMNSLEGYERNEEGLGKELSQGFELKENRSALVFSEVHPRSSEIQYCENIVVPGNSVKVSEIHIHSSGHGTSQMEVSGVPLQTIKSTLDQISERLYFQEEGNQRATCVFGGKSVDASENVAFEVVIASIEPSKKENTVNEIQTDISKFLVNDSQEREPKNPHLSLLNYNNENSFFDELSHPCYQSPPGVFELEASKPLLHKKVNGDNSSLYWPLNLKSLPSAPQEMFIKPLSLIPEFKSSASLSEKSHSQAVGLGKAQSALFQCDLDNEPFLPIGKIKSVPALDLAEKVGSSNIFYPMKVSTSDSLVLQDLRRFEEVADSSNYILGKNVNSSNIFEGPSAVVGSSFSANLVTYDAKSQGTLPVTSNASLIIVSQGTLLKADAGQGKIPWPMGDKSSFTIHTIMQNDSYFIEGLQGKAESGTYTLDDDTECCNLDENAVVCSTRVDDLQREICEQGDLTSECIELASLKNVLDDLEVCDSSLDWESDLQLPSKEESDFEEPVGHSNTDINQPFSSILPPFIPHEPARELEYHSSDLRMLRVSPDTVQKTLEHSAGDTSKGGIAEITQSSLKPGITTTRESDTGSLLSLFPEDFPQLALRSPQEITIGQHSDTLHQQELVGSHKTEETPKVSTVPKLDDQNTGISTVPSSSYSQRGKPSILHQQSLPDSYLAEEALKVAAVPEPTDQKTSISTVLPGSYSLGEKHCIFYPQTLPESHLTEEAVRVSAFSGLADQKTDIPTVLPSSYSLREKHNIFYQQALPDSHLTEEAVRVSAVPGPADQKTRIHIVLPGSHSLGEKHKIFCQQALPNSHLTKETLKVSAVPGPVEQKSVIPIVLPGSYLLGEKRNIFHPPTLPESHLTEEAVRVSAAVPGSVDQKTGIPTVLPGSFSLGEKASIFHQQALPESHLTKEALRVSAVPGPIDQKTGIPTVLPGSYSLGENCNIFQPQTLPDGHLTGEAVRVSTVPGPVDQKTGIPTVLSGSYSLGEKRNIFHPQTLPGIHLTEEAQRVLAVPGPADEKTGIPTVLPGSYSLGEKRNIFHPQTLPSIHLTEEAQRVLAVPGPADEKTGIPTGLAGSYSLGEKRNIFYPQTLPQSHLTEEALKVLAGPGPVDQKTGIPTILPGSYSLGERRNIFHPENLRDSHLTEEALRVSGVPSPADQKTDIPAGLAGSYSLGEKRNIFYPQTLSQSHLIEEAIRVSAFPGPADQKTGIRTGLAGSYSLGEKCNIVHSETLPDNHLTEGTQRVLAVPGPVDQKTGIPTGLAGSYSLGEKRNIFHPENLPESPLTEEALKVLAGPGPADQKTGIPIGLPGSYSLGEKHHIFHSENLPDSHLTEEAVRVSAVPSPADQKTGIPTVLPGSYSLGEKCNIFHPENLPDSHLTEEALKVLAVPGLADQKTGIPTVLPGSYSLGEKHHIFHTKNLADNPLTEEAIRVSAFPGPVDQKTDIPTGFPGSYSLEEKSNIVHPEILLDSLLTEEAVRVLAVPGPDDQKADVPTGLPGSYSLGEKCNIVQPETLPDSHLTEEAVRVSAVPGPVDQKTGIPTGLPGSYSLGEKHSIFHPEILPDNHLTEEAVRVLTVPGPPDQKTDRPTGHPGSYSPREKHNIFYPQTLPESPRTEEALRVSAVPGPVDQKTGRPTVLPGSYSPGEKHHILHPETLPDSHLTEESLKISTVPVPTDQRTEKIIVPSASLSQREKHVIFSQQQLSDGDLTAQVLKASVAPGPADQNIGLPTLSSSSYSLGEKHCICYQQALLDSHLIEQAQKVAAVPRPADQKTRIPLASSTSYLQGERPHIFCQQTLPESDLTEQALKYSAPGSAEQKTGIPTLTSTSYSHREKSSISNQQELPDSPLAEQAPKVPAVPGPAEKKSGSLSEASNFSSRREKHSIFYQQEFLGSSLIEPAQKVSPVPGPTDQKPEIPTVTSTYSHVEKPFIFYPQGLPDSPLPEEALKVTAVSEPTDQQTGTPVVPSSSYSPGEKPIIFYPQGLTDVYLTKEALKVSAISGSADWKTGIPTVSSTSYSNREKPIIFYPQGLTDSQLPQEALNISAIPGPADQKTGLPSEPSSSYSLREKPIIFYPQDLTNSQVPQAALKVSAIPGPADQKTGLPLEDSSSYSPREKPIIFYPQGLTDSQLPQAALKLSAIPGPADQKTRLPSEPSSSYSFREKPIIFYPQGLTDSQLPQEALNVSAIPEPADQKTELPSEPSTSYSPREKPSIFYPQDLTDSQLPQEPLNISAIPGPADQKTGLPSESSSSYSPREKPIIFYSQGLIDGQVPQVALKVSATPGLADQKTGLPSEPSSSYSPREKPIIFYPQGLTDSQLPQEALKVSAIPGPGDQKTGLPSEPSSSYKPSIFYPQDLTDSQLPQEPLNISAIPGPADQKTGLPSESSSSYSPREKPIIFYSQGLIDGQVPQVALKVSATPGLADQKTGLPSEPSSSYSPREKPIIFYPQGLTDSHLPQKALKVSAILGPGDQKTGLPSEPSSSYSHREKSNIFYAQEFPGSHLTEEALKVSAFSGIGDQKTGIPTVLSSSYSLGGKPIIFYQQALSDRHLTDEALNVSASSGPADQETGIPTVSSVSYSHRERPSILYQQPFSDNQLAIAALKVSAVSGSDDQKTRKPTITSASYSEREKPIIYHQQLPDLTQESLNVFRIPGLGDQRTGITAVTSTTYSHREKPVISYQQELPAPNEGALKVLGAPGSADQQSGIRFGPSTSYSHRKNPIFSYLESPDITEETLKISAVSGPGDQKTGIHIIPSSSYSYREKDSIFYQEELPDVTEAALKVFALPGPADQKTEIPIGPSSSYSHEEKLKISPVILPDDQETELLTAPLSFYSKREKPKISTVIGSDNQKTPLLTVLHNSYSQKVKPGIFLQHQLSDKHQSENILKISAVSEPIDVNSGIPISLSSSYSHREKSNNFYPQELPDKHLGKGALKVSTIPLPADQKSLLPTAPSSFSHREQPDIFCQQDFPDRHLTQDALMFSSGVGQADQITGLSTVTPGTYSYSEKQKLVSDHVQMLIDNLDSSNSSVTSNSMPLNSQADGRVIISKPESSSFEDVRSEEIQDRSSGSKTLKEIRTLLMEAENIALKRCNFPAPLVPFRDVSDISFIQSKKVVCFKEPLTADEYNGDLPQRQPFIEESPSNKCIQKDISTQTNLKCQRGIENWEFISSTTVRSPLQEAESKARVTVDETCRQYRAAKSVMRSEPEGYSGTIGNKIVIPMMTIIKSDSSSDASSCSWDSNSLESVSDVLLNFFPYSSPKTSLTDSREEGVSESDDGGGSSVDSLAAHVRNLLKCESSLNHAKQILRNAEEEECRVRARAWNLKFNLAHECGYSISELNEDDRRKVEEIKAKLFSHERTTDLSKGLQSPRGIGCKPEAVCSHIIIESHEKGCFRTLTAEQPQLDSHPCVFRSADPSDMIRGQRSPSSWRTRHIDLSKSLDQCNPHFKVWNSLQLRSHSPFQNFAADDFRISQGLRMPFHEKIDPWLSELVEPASVPLEEMDCHSSSQMLPPEPMKKFTTSITFSSHRHSKCFSDSSVLKVGVTEGSQCTGASVGVFNSHFTEEQNPPRDLEQRTSSPSSFKIVSHSPDKAVTILAESSRQSPKLSVEHSQQEEKFLERSDFKSSDSEPSTSTKCSNVKEVHFSDNHTFISMSRPSSTLGVKEKNVTITPDLSSHIILEQRQLFEQSKAPHADHHVRKHHSPPPQHQDYVAPNLPCRIFLEKQELFEQSKAPHLDHQMRENHSPFLQGQDYIASDLPSSIFLEQRQLFEQSKAPDVDHMGKYHSPLPQVQDYVVEKNNQHKFKSYISNMINVEAKFDNVISQSAPSQCTLVTSTSASTPPSNRKALSCFRITLYPKTPSKLDSGTLDKRFHTLDPASKTRMNSEFNSDLQTISSRSLEPTSKLLASKPIAQNQESLGFVGPKSSPDFQVVQSPLPDSNDISQDLKSILFQNSQIVTSKQTQVNISDLEGYSSPEGTPVSADRSSEGIKAPFSAFPGKLSSDAVTQITTESPGKTMFSSEIFINTKDRGLAISEPSTQKLGKGPVKFASSSSVQQITHPHGTDAQPSLLPYKPPGSTKMYYVPELRQIPPSLDSKSDTTVESSHSDAQVQVSITDDENLSDKNQKKEIYTKKAVTKAAQPEEESLQKASKGSSDAAAAEHSARLQDIKLESLPDTKAIKQKEEILNKRTFPKEAWKEDKESLQIDIAESRCHSEFENTTHSVFRSAKFYFHHPVHLPSDQDFCHESLGRSVFMRHSLKDFFQHHPDKQREHTSLPSPRQNVEKTKTDYTRIESLSINVNLENDVMHTAKSRARDNPKSDKQLNDQKRDHKVTPEPTAQHTVSLNELWNRYQERQRQQRPPQFGDRKELSLVDRLDRLAKLLQNPITYSLRTSESTQDDSRGERDVKEWSGRQQQQKSKLQKKKRYKSLEKFHKNAGELKKSKMLSTHQAGKSNQIKIEQIKFDKYILRKQPDFHYRNNTSSDSRPSEESELLTDTATNLLSTTTSPVESDILTQTDREVTLQERSSSISTIDTARLIQAFGHERVCLSPRQIKLYSSITDHQRRYLERRSKKNKKALNMNHPQMTSEHTRRKHIQVADHVISSDSVSSSTSSFWSSSSTLCNMQNVQMLNKAVQAGNLEIVNGVKKHTRDVGMTFPTPSSSEARIEEDSDMTSWSEEKIEEKRLLTNYLGDKKLRKNKHSCCEGVSWFVPVENVKSEPKKENLPKLHGPGICWFAPITNTKPWREPLREQNWQGQHVDGHRPLAGPDRERLRPFVRATLQESLHLHRPDFISRSGERIKRLKLIVQERKLQNMLESEREALFNVSREWQGYRDPTHLLPKKGFLDARKSRPIGKKEMIQRSKRIYEQLPEVQRKREEEKRRLEYKSYRLRAQLFKKKVTNQLLGRKVPWN</sequence>
<feature type="compositionally biased region" description="Basic and acidic residues" evidence="4">
    <location>
        <begin position="4165"/>
        <end position="4176"/>
    </location>
</feature>
<feature type="region of interest" description="Disordered" evidence="4">
    <location>
        <begin position="4697"/>
        <end position="4719"/>
    </location>
</feature>
<feature type="region of interest" description="Disordered" evidence="4">
    <location>
        <begin position="2377"/>
        <end position="2442"/>
    </location>
</feature>
<feature type="compositionally biased region" description="Basic and acidic residues" evidence="4">
    <location>
        <begin position="4353"/>
        <end position="4378"/>
    </location>
</feature>
<feature type="region of interest" description="Disordered" evidence="4">
    <location>
        <begin position="3308"/>
        <end position="3330"/>
    </location>
</feature>
<feature type="compositionally biased region" description="Basic and acidic residues" evidence="4">
    <location>
        <begin position="4443"/>
        <end position="4455"/>
    </location>
</feature>
<feature type="region of interest" description="Disordered" evidence="4">
    <location>
        <begin position="2335"/>
        <end position="2355"/>
    </location>
</feature>
<feature type="region of interest" description="Disordered" evidence="4">
    <location>
        <begin position="4134"/>
        <end position="4208"/>
    </location>
</feature>
<proteinExistence type="predicted"/>
<dbReference type="Pfam" id="PF18727">
    <property type="entry name" value="ALMS_repeat"/>
    <property type="match status" value="50"/>
</dbReference>
<feature type="compositionally biased region" description="Basic and acidic residues" evidence="4">
    <location>
        <begin position="3608"/>
        <end position="3620"/>
    </location>
</feature>
<reference evidence="7" key="1">
    <citation type="submission" date="2019-03" db="EMBL/GenBank/DDBJ databases">
        <authorList>
            <person name="Warren W.C."/>
            <person name="Johnson G.S."/>
        </authorList>
    </citation>
    <scope>NUCLEOTIDE SEQUENCE [LARGE SCALE GENOMIC DNA]</scope>
    <source>
        <strain evidence="7">Basenji</strain>
    </source>
</reference>
<feature type="region of interest" description="Disordered" evidence="4">
    <location>
        <begin position="3736"/>
        <end position="3757"/>
    </location>
</feature>
<protein>
    <recommendedName>
        <fullName evidence="6">ALMS motif domain-containing protein</fullName>
    </recommendedName>
</protein>
<feature type="compositionally biased region" description="Low complexity" evidence="4">
    <location>
        <begin position="4193"/>
        <end position="4204"/>
    </location>
</feature>
<evidence type="ECO:0000313" key="8">
    <source>
        <dbReference type="Proteomes" id="UP000694429"/>
    </source>
</evidence>
<feature type="region of interest" description="Disordered" evidence="4">
    <location>
        <begin position="4519"/>
        <end position="4538"/>
    </location>
</feature>
<feature type="compositionally biased region" description="Polar residues" evidence="4">
    <location>
        <begin position="1868"/>
        <end position="1881"/>
    </location>
</feature>
<feature type="region of interest" description="Disordered" evidence="4">
    <location>
        <begin position="1629"/>
        <end position="1653"/>
    </location>
</feature>
<dbReference type="Ensembl" id="ENSCAFT00030041706.1">
    <property type="protein sequence ID" value="ENSCAFP00030036388.1"/>
    <property type="gene ID" value="ENSCAFG00030022294.1"/>
</dbReference>
<dbReference type="Pfam" id="PF15309">
    <property type="entry name" value="ALMS_motif"/>
    <property type="match status" value="1"/>
</dbReference>
<organism evidence="7 8">
    <name type="scientific">Canis lupus familiaris</name>
    <name type="common">Dog</name>
    <name type="synonym">Canis familiaris</name>
    <dbReference type="NCBI Taxonomy" id="9615"/>
    <lineage>
        <taxon>Eukaryota</taxon>
        <taxon>Metazoa</taxon>
        <taxon>Chordata</taxon>
        <taxon>Craniata</taxon>
        <taxon>Vertebrata</taxon>
        <taxon>Euteleostomi</taxon>
        <taxon>Mammalia</taxon>
        <taxon>Eutheria</taxon>
        <taxon>Laurasiatheria</taxon>
        <taxon>Carnivora</taxon>
        <taxon>Caniformia</taxon>
        <taxon>Canidae</taxon>
        <taxon>Canis</taxon>
    </lineage>
</organism>
<feature type="region of interest" description="Disordered" evidence="4">
    <location>
        <begin position="2145"/>
        <end position="2165"/>
    </location>
</feature>
<feature type="region of interest" description="Disordered" evidence="4">
    <location>
        <begin position="3607"/>
        <end position="3631"/>
    </location>
</feature>
<dbReference type="PANTHER" id="PTHR21553:SF22">
    <property type="entry name" value="CENTROSOME-ASSOCIATED PROTEIN ALMS1"/>
    <property type="match status" value="1"/>
</dbReference>
<feature type="compositionally biased region" description="Basic and acidic residues" evidence="4">
    <location>
        <begin position="3653"/>
        <end position="3673"/>
    </location>
</feature>
<feature type="region of interest" description="Disordered" evidence="4">
    <location>
        <begin position="2239"/>
        <end position="2305"/>
    </location>
</feature>
<evidence type="ECO:0000259" key="6">
    <source>
        <dbReference type="Pfam" id="PF15309"/>
    </source>
</evidence>
<dbReference type="InterPro" id="IPR040972">
    <property type="entry name" value="ALMS_repeat"/>
</dbReference>
<feature type="region of interest" description="Disordered" evidence="4">
    <location>
        <begin position="4310"/>
        <end position="4334"/>
    </location>
</feature>
<feature type="domain" description="ALMS motif" evidence="6">
    <location>
        <begin position="4820"/>
        <end position="4952"/>
    </location>
</feature>
<evidence type="ECO:0000256" key="3">
    <source>
        <dbReference type="ARBA" id="ARBA00023212"/>
    </source>
</evidence>
<feature type="chain" id="PRO_5034289105" description="ALMS motif domain-containing protein" evidence="5">
    <location>
        <begin position="19"/>
        <end position="4956"/>
    </location>
</feature>
<feature type="signal peptide" evidence="5">
    <location>
        <begin position="1"/>
        <end position="18"/>
    </location>
</feature>
<feature type="compositionally biased region" description="Polar residues" evidence="4">
    <location>
        <begin position="1919"/>
        <end position="1928"/>
    </location>
</feature>
<dbReference type="PANTHER" id="PTHR21553">
    <property type="entry name" value="ALMS1-RELATED"/>
    <property type="match status" value="1"/>
</dbReference>
<name>A0A8C0P6I8_CANLF</name>
<dbReference type="Proteomes" id="UP000694429">
    <property type="component" value="Chromosome 17"/>
</dbReference>
<feature type="region of interest" description="Disordered" evidence="4">
    <location>
        <begin position="4353"/>
        <end position="4389"/>
    </location>
</feature>
<evidence type="ECO:0000256" key="2">
    <source>
        <dbReference type="ARBA" id="ARBA00022490"/>
    </source>
</evidence>
<keyword evidence="2" id="KW-0963">Cytoplasm</keyword>
<feature type="region of interest" description="Disordered" evidence="4">
    <location>
        <begin position="2472"/>
        <end position="2492"/>
    </location>
</feature>
<feature type="compositionally biased region" description="Polar residues" evidence="4">
    <location>
        <begin position="4143"/>
        <end position="4159"/>
    </location>
</feature>
<feature type="region of interest" description="Disordered" evidence="4">
    <location>
        <begin position="675"/>
        <end position="711"/>
    </location>
</feature>
<dbReference type="InterPro" id="IPR029299">
    <property type="entry name" value="ALMS_motif"/>
</dbReference>